<keyword evidence="4 6" id="KW-0067">ATP-binding</keyword>
<dbReference type="InterPro" id="IPR017871">
    <property type="entry name" value="ABC_transporter-like_CS"/>
</dbReference>
<protein>
    <submittedName>
        <fullName evidence="6">Peptide ABC transporter ATP-binding protein</fullName>
    </submittedName>
</protein>
<feature type="domain" description="ABC transporter" evidence="5">
    <location>
        <begin position="40"/>
        <end position="288"/>
    </location>
</feature>
<dbReference type="InterPro" id="IPR003439">
    <property type="entry name" value="ABC_transporter-like_ATP-bd"/>
</dbReference>
<evidence type="ECO:0000256" key="1">
    <source>
        <dbReference type="ARBA" id="ARBA00005417"/>
    </source>
</evidence>
<dbReference type="FunFam" id="3.40.50.300:FF:000016">
    <property type="entry name" value="Oligopeptide ABC transporter ATP-binding component"/>
    <property type="match status" value="2"/>
</dbReference>
<dbReference type="NCBIfam" id="TIGR01727">
    <property type="entry name" value="oligo_HPY"/>
    <property type="match status" value="2"/>
</dbReference>
<evidence type="ECO:0000256" key="4">
    <source>
        <dbReference type="ARBA" id="ARBA00022840"/>
    </source>
</evidence>
<dbReference type="SUPFAM" id="SSF52540">
    <property type="entry name" value="P-loop containing nucleoside triphosphate hydrolases"/>
    <property type="match status" value="2"/>
</dbReference>
<dbReference type="Pfam" id="PF00005">
    <property type="entry name" value="ABC_tran"/>
    <property type="match status" value="2"/>
</dbReference>
<comment type="caution">
    <text evidence="6">The sequence shown here is derived from an EMBL/GenBank/DDBJ whole genome shotgun (WGS) entry which is preliminary data.</text>
</comment>
<evidence type="ECO:0000256" key="3">
    <source>
        <dbReference type="ARBA" id="ARBA00022741"/>
    </source>
</evidence>
<dbReference type="InterPro" id="IPR027417">
    <property type="entry name" value="P-loop_NTPase"/>
</dbReference>
<dbReference type="PROSITE" id="PS50893">
    <property type="entry name" value="ABC_TRANSPORTER_2"/>
    <property type="match status" value="2"/>
</dbReference>
<dbReference type="SMART" id="SM00382">
    <property type="entry name" value="AAA"/>
    <property type="match status" value="2"/>
</dbReference>
<dbReference type="Gene3D" id="3.40.50.300">
    <property type="entry name" value="P-loop containing nucleotide triphosphate hydrolases"/>
    <property type="match status" value="2"/>
</dbReference>
<name>A0A0V8I880_9MICC</name>
<keyword evidence="2" id="KW-0813">Transport</keyword>
<dbReference type="InterPro" id="IPR013563">
    <property type="entry name" value="Oligopep_ABC_C"/>
</dbReference>
<reference evidence="6 7" key="1">
    <citation type="journal article" date="2014" name="Arch. Microbiol.">
        <title>Arthrobacter enclensis sp. nov., isolated from sediment sample.</title>
        <authorList>
            <person name="Dastager S.G."/>
            <person name="Liu Q."/>
            <person name="Tang S.K."/>
            <person name="Krishnamurthi S."/>
            <person name="Lee J.C."/>
            <person name="Li W.J."/>
        </authorList>
    </citation>
    <scope>NUCLEOTIDE SEQUENCE [LARGE SCALE GENOMIC DNA]</scope>
    <source>
        <strain evidence="6 7">NIO-1008</strain>
    </source>
</reference>
<evidence type="ECO:0000313" key="7">
    <source>
        <dbReference type="Proteomes" id="UP000053199"/>
    </source>
</evidence>
<dbReference type="GO" id="GO:0015833">
    <property type="term" value="P:peptide transport"/>
    <property type="evidence" value="ECO:0007669"/>
    <property type="project" value="InterPro"/>
</dbReference>
<dbReference type="Pfam" id="PF08352">
    <property type="entry name" value="oligo_HPY"/>
    <property type="match status" value="2"/>
</dbReference>
<dbReference type="STRING" id="993070.AS031_16840"/>
<dbReference type="PROSITE" id="PS00211">
    <property type="entry name" value="ABC_TRANSPORTER_1"/>
    <property type="match status" value="2"/>
</dbReference>
<dbReference type="GO" id="GO:0016887">
    <property type="term" value="F:ATP hydrolysis activity"/>
    <property type="evidence" value="ECO:0007669"/>
    <property type="project" value="InterPro"/>
</dbReference>
<organism evidence="6 7">
    <name type="scientific">Pseudarthrobacter enclensis</name>
    <dbReference type="NCBI Taxonomy" id="993070"/>
    <lineage>
        <taxon>Bacteria</taxon>
        <taxon>Bacillati</taxon>
        <taxon>Actinomycetota</taxon>
        <taxon>Actinomycetes</taxon>
        <taxon>Micrococcales</taxon>
        <taxon>Micrococcaceae</taxon>
        <taxon>Pseudarthrobacter</taxon>
    </lineage>
</organism>
<evidence type="ECO:0000259" key="5">
    <source>
        <dbReference type="PROSITE" id="PS50893"/>
    </source>
</evidence>
<dbReference type="GO" id="GO:0055085">
    <property type="term" value="P:transmembrane transport"/>
    <property type="evidence" value="ECO:0007669"/>
    <property type="project" value="UniProtKB-ARBA"/>
</dbReference>
<accession>A0A0V8I880</accession>
<keyword evidence="7" id="KW-1185">Reference proteome</keyword>
<sequence>MSSETTTGSGPTASVNSTEDAVERLHIAGLHAPTDAVLSVRDLNVRFTSENGVVHAVRGVDFDLMPGRTLGIVGESGSGKSVTSLAIMGLLPETAEVTGSVRLRGQELLGLSDKAMCGYRGNDIAMVFQDPLSSLTPVYTVGTQIIEALTIHNPTMSKQAKEARAVELLAMVGIPSPKARLKAFPHEFSGGMRQRVMIAIAIANNPRVLIADEPTTALDVTIQAQVLEVLHTAQEETGAAVVMITHDLGVVAGMADDIMVMYAGKPVETGAVDDIYYNPRMPYTLGLLGAVPRVDVAEKTSLVPIDGLPPNLLHAPTGCSFAPRCPLASDACRDGEPPLAPVPGSALHHAACIKSEALGGDVDVHDIFAAPPVPESRFDAIPRTDRSTVLQLRDIRKHFPLTKGALIKKRIGTVKAVDGLSFDIREGECFSIVGESGSGKTTTLLEIMEFHKDQDGEVVIGGLSNKQAADARTKSAMRRELQMVFQDPTGALDPRFTVYEVLAEPLQNAGMDRPAIRTRIMELMKLVGLQPDHVNRFPNQFSGGQRQRIGIARALAVNPKLVVLDEPVSALDVSVQAGVINLLDKLRAELGLSYLLVAHDLSVVRHISNRVAVMYLGKIVEIGEVDRVFDNPRHPYTRALLSAIPVPDPQVERTRERIILKGDLPSPLDAPKGCNFATRCPVFAALPAAKQEKCLTLEPPLEAVAPSQAARSLQPEAPALDQQFACFFPDGELDDDMLVTHDQAEHHAP</sequence>
<dbReference type="GO" id="GO:0005524">
    <property type="term" value="F:ATP binding"/>
    <property type="evidence" value="ECO:0007669"/>
    <property type="project" value="UniProtKB-KW"/>
</dbReference>
<dbReference type="OrthoDB" id="4008250at2"/>
<evidence type="ECO:0000313" key="6">
    <source>
        <dbReference type="EMBL" id="KSU70752.1"/>
    </source>
</evidence>
<feature type="domain" description="ABC transporter" evidence="5">
    <location>
        <begin position="390"/>
        <end position="641"/>
    </location>
</feature>
<dbReference type="InterPro" id="IPR003593">
    <property type="entry name" value="AAA+_ATPase"/>
</dbReference>
<dbReference type="NCBIfam" id="NF007739">
    <property type="entry name" value="PRK10419.1"/>
    <property type="match status" value="2"/>
</dbReference>
<evidence type="ECO:0000256" key="2">
    <source>
        <dbReference type="ARBA" id="ARBA00022448"/>
    </source>
</evidence>
<dbReference type="InterPro" id="IPR050319">
    <property type="entry name" value="ABC_transp_ATP-bind"/>
</dbReference>
<dbReference type="AlphaFoldDB" id="A0A0V8I880"/>
<comment type="similarity">
    <text evidence="1">Belongs to the ABC transporter superfamily.</text>
</comment>
<dbReference type="NCBIfam" id="NF008453">
    <property type="entry name" value="PRK11308.1"/>
    <property type="match status" value="2"/>
</dbReference>
<keyword evidence="3" id="KW-0547">Nucleotide-binding</keyword>
<dbReference type="Proteomes" id="UP000053199">
    <property type="component" value="Unassembled WGS sequence"/>
</dbReference>
<dbReference type="PANTHER" id="PTHR43776:SF7">
    <property type="entry name" value="D,D-DIPEPTIDE TRANSPORT ATP-BINDING PROTEIN DDPF-RELATED"/>
    <property type="match status" value="1"/>
</dbReference>
<dbReference type="EMBL" id="LNQM01000009">
    <property type="protein sequence ID" value="KSU70752.1"/>
    <property type="molecule type" value="Genomic_DNA"/>
</dbReference>
<dbReference type="PANTHER" id="PTHR43776">
    <property type="entry name" value="TRANSPORT ATP-BINDING PROTEIN"/>
    <property type="match status" value="1"/>
</dbReference>
<dbReference type="RefSeq" id="WP_058269310.1">
    <property type="nucleotide sequence ID" value="NZ_FMAZ01000008.1"/>
</dbReference>
<gene>
    <name evidence="6" type="ORF">AS031_16840</name>
</gene>
<proteinExistence type="inferred from homology"/>
<dbReference type="CDD" id="cd03257">
    <property type="entry name" value="ABC_NikE_OppD_transporters"/>
    <property type="match status" value="2"/>
</dbReference>